<dbReference type="STRING" id="7897.ENSLACP00000018192"/>
<dbReference type="EC" id="4.1.3.3" evidence="5"/>
<dbReference type="FunCoup" id="H3B8H1">
    <property type="interactions" value="518"/>
</dbReference>
<dbReference type="EMBL" id="AFYH01084312">
    <property type="status" value="NOT_ANNOTATED_CDS"/>
    <property type="molecule type" value="Genomic_DNA"/>
</dbReference>
<feature type="binding site" evidence="13">
    <location>
        <position position="52"/>
    </location>
    <ligand>
        <name>pyruvate</name>
        <dbReference type="ChEBI" id="CHEBI:15361"/>
    </ligand>
</feature>
<dbReference type="InParanoid" id="H3B8H1"/>
<dbReference type="RefSeq" id="XP_064415991.1">
    <property type="nucleotide sequence ID" value="XM_064559921.1"/>
</dbReference>
<comment type="pathway">
    <text evidence="2">Amino-sugar metabolism; N-acetylneuraminate degradation.</text>
</comment>
<dbReference type="PRINTS" id="PR00146">
    <property type="entry name" value="DHPICSNTHASE"/>
</dbReference>
<protein>
    <recommendedName>
        <fullName evidence="5">N-acetylneuraminate lyase</fullName>
        <ecNumber evidence="5">4.1.3.3</ecNumber>
    </recommendedName>
</protein>
<gene>
    <name evidence="14" type="primary">NPL</name>
</gene>
<dbReference type="OMA" id="YWNAISA"/>
<reference evidence="14" key="3">
    <citation type="submission" date="2025-09" db="UniProtKB">
        <authorList>
            <consortium name="Ensembl"/>
        </authorList>
    </citation>
    <scope>IDENTIFICATION</scope>
</reference>
<evidence type="ECO:0000313" key="15">
    <source>
        <dbReference type="Proteomes" id="UP000008672"/>
    </source>
</evidence>
<dbReference type="Gene3D" id="3.20.20.70">
    <property type="entry name" value="Aldolase class I"/>
    <property type="match status" value="1"/>
</dbReference>
<feature type="active site" description="Proton donor/acceptor" evidence="12">
    <location>
        <position position="143"/>
    </location>
</feature>
<dbReference type="SMART" id="SM01130">
    <property type="entry name" value="DHDPS"/>
    <property type="match status" value="1"/>
</dbReference>
<dbReference type="GO" id="GO:0008747">
    <property type="term" value="F:N-acetylneuraminate lyase activity"/>
    <property type="evidence" value="ECO:0007669"/>
    <property type="project" value="UniProtKB-EC"/>
</dbReference>
<dbReference type="Proteomes" id="UP000008672">
    <property type="component" value="Unassembled WGS sequence"/>
</dbReference>
<keyword evidence="9" id="KW-0119">Carbohydrate metabolism</keyword>
<dbReference type="AlphaFoldDB" id="H3B8H1"/>
<dbReference type="PIRSF" id="PIRSF001365">
    <property type="entry name" value="DHDPS"/>
    <property type="match status" value="1"/>
</dbReference>
<dbReference type="InterPro" id="IPR013785">
    <property type="entry name" value="Aldolase_TIM"/>
</dbReference>
<feature type="binding site" evidence="13">
    <location>
        <position position="215"/>
    </location>
    <ligand>
        <name>pyruvate</name>
        <dbReference type="ChEBI" id="CHEBI:15361"/>
    </ligand>
</feature>
<evidence type="ECO:0000256" key="1">
    <source>
        <dbReference type="ARBA" id="ARBA00004496"/>
    </source>
</evidence>
<evidence type="ECO:0000256" key="8">
    <source>
        <dbReference type="ARBA" id="ARBA00023270"/>
    </source>
</evidence>
<dbReference type="EMBL" id="AFYH01084313">
    <property type="status" value="NOT_ANNOTATED_CDS"/>
    <property type="molecule type" value="Genomic_DNA"/>
</dbReference>
<dbReference type="OrthoDB" id="191315at2759"/>
<feature type="active site" description="Schiff-base intermediate with substrate" evidence="12">
    <location>
        <position position="173"/>
    </location>
</feature>
<dbReference type="Bgee" id="ENSLACG00000016026">
    <property type="expression patterns" value="Expressed in post-anal tail muscle and 6 other cell types or tissues"/>
</dbReference>
<reference evidence="14" key="2">
    <citation type="submission" date="2025-08" db="UniProtKB">
        <authorList>
            <consortium name="Ensembl"/>
        </authorList>
    </citation>
    <scope>IDENTIFICATION</scope>
</reference>
<dbReference type="Pfam" id="PF00701">
    <property type="entry name" value="DHDPS"/>
    <property type="match status" value="1"/>
</dbReference>
<dbReference type="PANTHER" id="PTHR12128">
    <property type="entry name" value="DIHYDRODIPICOLINATE SYNTHASE"/>
    <property type="match status" value="1"/>
</dbReference>
<evidence type="ECO:0000256" key="5">
    <source>
        <dbReference type="ARBA" id="ARBA00012911"/>
    </source>
</evidence>
<evidence type="ECO:0000256" key="3">
    <source>
        <dbReference type="ARBA" id="ARBA00006324"/>
    </source>
</evidence>
<comment type="similarity">
    <text evidence="3">Belongs to the DapA family. NanA subfamily.</text>
</comment>
<evidence type="ECO:0000256" key="12">
    <source>
        <dbReference type="PIRSR" id="PIRSR001365-1"/>
    </source>
</evidence>
<keyword evidence="7 11" id="KW-0456">Lyase</keyword>
<dbReference type="RefSeq" id="XP_064415990.1">
    <property type="nucleotide sequence ID" value="XM_064559920.1"/>
</dbReference>
<keyword evidence="15" id="KW-1185">Reference proteome</keyword>
<evidence type="ECO:0000256" key="10">
    <source>
        <dbReference type="ARBA" id="ARBA00044906"/>
    </source>
</evidence>
<comment type="catalytic activity">
    <reaction evidence="10">
        <text>aceneuramate = aldehydo-N-acetyl-D-mannosamine + pyruvate</text>
        <dbReference type="Rhea" id="RHEA:23296"/>
        <dbReference type="ChEBI" id="CHEBI:15361"/>
        <dbReference type="ChEBI" id="CHEBI:17122"/>
        <dbReference type="ChEBI" id="CHEBI:173083"/>
        <dbReference type="EC" id="4.1.3.3"/>
    </reaction>
</comment>
<evidence type="ECO:0000256" key="6">
    <source>
        <dbReference type="ARBA" id="ARBA00022490"/>
    </source>
</evidence>
<dbReference type="HOGENOM" id="CLU_049343_6_1_1"/>
<sequence>MTNPKNRIKGLVAATFTPMAENGEVNYSIIGRYVDYLVHTQGVKNVFVNGTTGEWASLTVQERKLLAEKWVTEAKNKLDNVIVHVGSLNLEDAKDLARHAAELQVDGISVVSPSLFKPASIEALVKFLQEVASAAPNVPFYYYHIPELTGVNIQAIDLLDSLREKIPSLQGLKFTGTDLLDFGQCVQNSNNQLALLYGKDEQLLAALIMGATGAIGSTYNYQGKLMNNMLAAFEKKDYDLARQYQFQAQEFLHFAIKLGFGVAENKCVMSLVSGIPLGPPRLPLTMCTEKLATQFKMKLTVLHLI</sequence>
<organism evidence="14 15">
    <name type="scientific">Latimeria chalumnae</name>
    <name type="common">Coelacanth</name>
    <dbReference type="NCBI Taxonomy" id="7897"/>
    <lineage>
        <taxon>Eukaryota</taxon>
        <taxon>Metazoa</taxon>
        <taxon>Chordata</taxon>
        <taxon>Craniata</taxon>
        <taxon>Vertebrata</taxon>
        <taxon>Euteleostomi</taxon>
        <taxon>Coelacanthiformes</taxon>
        <taxon>Coelacanthidae</taxon>
        <taxon>Latimeria</taxon>
    </lineage>
</organism>
<name>H3B8H1_LATCH</name>
<reference evidence="15" key="1">
    <citation type="submission" date="2011-08" db="EMBL/GenBank/DDBJ databases">
        <title>The draft genome of Latimeria chalumnae.</title>
        <authorList>
            <person name="Di Palma F."/>
            <person name="Alfoldi J."/>
            <person name="Johnson J."/>
            <person name="Berlin A."/>
            <person name="Gnerre S."/>
            <person name="Jaffe D."/>
            <person name="MacCallum I."/>
            <person name="Young S."/>
            <person name="Walker B.J."/>
            <person name="Lander E."/>
            <person name="Lindblad-Toh K."/>
        </authorList>
    </citation>
    <scope>NUCLEOTIDE SEQUENCE [LARGE SCALE GENOMIC DNA]</scope>
    <source>
        <strain evidence="15">Wild caught</strain>
    </source>
</reference>
<dbReference type="KEGG" id="lcm:102367679"/>
<comment type="subunit">
    <text evidence="4">Homotetramer.</text>
</comment>
<dbReference type="FunFam" id="3.20.20.70:FF:000133">
    <property type="entry name" value="N-acetylneuraminate pyruvate lyase"/>
    <property type="match status" value="1"/>
</dbReference>
<dbReference type="EMBL" id="AFYH01084314">
    <property type="status" value="NOT_ANNOTATED_CDS"/>
    <property type="molecule type" value="Genomic_DNA"/>
</dbReference>
<evidence type="ECO:0000256" key="7">
    <source>
        <dbReference type="ARBA" id="ARBA00023239"/>
    </source>
</evidence>
<evidence type="ECO:0000313" key="14">
    <source>
        <dbReference type="Ensembl" id="ENSLACP00000018192.1"/>
    </source>
</evidence>
<dbReference type="InterPro" id="IPR002220">
    <property type="entry name" value="DapA-like"/>
</dbReference>
<proteinExistence type="inferred from homology"/>
<keyword evidence="6" id="KW-0963">Cytoplasm</keyword>
<dbReference type="GeneTree" id="ENSGT00530000063604"/>
<evidence type="ECO:0000256" key="4">
    <source>
        <dbReference type="ARBA" id="ARBA00011881"/>
    </source>
</evidence>
<evidence type="ECO:0000256" key="9">
    <source>
        <dbReference type="ARBA" id="ARBA00023277"/>
    </source>
</evidence>
<evidence type="ECO:0000256" key="11">
    <source>
        <dbReference type="PIRNR" id="PIRNR001365"/>
    </source>
</evidence>
<dbReference type="GeneID" id="102367679"/>
<dbReference type="eggNOG" id="ENOG502QQA3">
    <property type="taxonomic scope" value="Eukaryota"/>
</dbReference>
<dbReference type="SUPFAM" id="SSF51569">
    <property type="entry name" value="Aldolase"/>
    <property type="match status" value="1"/>
</dbReference>
<comment type="subcellular location">
    <subcellularLocation>
        <location evidence="1">Cytoplasm</location>
    </subcellularLocation>
</comment>
<evidence type="ECO:0000256" key="13">
    <source>
        <dbReference type="PIRSR" id="PIRSR001365-2"/>
    </source>
</evidence>
<dbReference type="CTD" id="80896"/>
<accession>H3B8H1</accession>
<evidence type="ECO:0000256" key="2">
    <source>
        <dbReference type="ARBA" id="ARBA00004878"/>
    </source>
</evidence>
<dbReference type="Ensembl" id="ENSLACT00000018324.1">
    <property type="protein sequence ID" value="ENSLACP00000018192.1"/>
    <property type="gene ID" value="ENSLACG00000016026.1"/>
</dbReference>
<dbReference type="GO" id="GO:0005737">
    <property type="term" value="C:cytoplasm"/>
    <property type="evidence" value="ECO:0007669"/>
    <property type="project" value="UniProtKB-SubCell"/>
</dbReference>
<dbReference type="GO" id="GO:0019262">
    <property type="term" value="P:N-acetylneuraminate catabolic process"/>
    <property type="evidence" value="ECO:0007669"/>
    <property type="project" value="Ensembl"/>
</dbReference>
<dbReference type="PANTHER" id="PTHR12128:SF21">
    <property type="entry name" value="N-ACETYLNEURAMINATE LYASE"/>
    <property type="match status" value="1"/>
</dbReference>
<keyword evidence="8" id="KW-0704">Schiff base</keyword>